<protein>
    <submittedName>
        <fullName evidence="1">Uncharacterized protein</fullName>
    </submittedName>
</protein>
<evidence type="ECO:0000313" key="2">
    <source>
        <dbReference type="Proteomes" id="UP000827892"/>
    </source>
</evidence>
<name>A0AAE8ZR91_CAEBR</name>
<dbReference type="EMBL" id="CP090896">
    <property type="protein sequence ID" value="ULT81191.1"/>
    <property type="molecule type" value="Genomic_DNA"/>
</dbReference>
<proteinExistence type="predicted"/>
<evidence type="ECO:0000313" key="1">
    <source>
        <dbReference type="EMBL" id="ULT81191.1"/>
    </source>
</evidence>
<dbReference type="Proteomes" id="UP000827892">
    <property type="component" value="Chromosome X"/>
</dbReference>
<gene>
    <name evidence="1" type="ORF">L3Y34_011222</name>
</gene>
<sequence length="79" mass="9119">MLDNHAFSIKIHGVAVIYECALENQHCRLPQMFYSQIPIAQFPVTELFYLFSPKKKRKQRQKQSGNAIEANCSYVKAAE</sequence>
<reference evidence="1 2" key="1">
    <citation type="submission" date="2022-05" db="EMBL/GenBank/DDBJ databases">
        <title>Chromosome-level reference genomes for two strains of Caenorhabditis briggsae: an improved platform for comparative genomics.</title>
        <authorList>
            <person name="Stevens L."/>
            <person name="Andersen E.C."/>
        </authorList>
    </citation>
    <scope>NUCLEOTIDE SEQUENCE [LARGE SCALE GENOMIC DNA]</scope>
    <source>
        <strain evidence="1">QX1410_ONT</strain>
        <tissue evidence="1">Whole-organism</tissue>
    </source>
</reference>
<accession>A0AAE8ZR91</accession>
<organism evidence="1 2">
    <name type="scientific">Caenorhabditis briggsae</name>
    <dbReference type="NCBI Taxonomy" id="6238"/>
    <lineage>
        <taxon>Eukaryota</taxon>
        <taxon>Metazoa</taxon>
        <taxon>Ecdysozoa</taxon>
        <taxon>Nematoda</taxon>
        <taxon>Chromadorea</taxon>
        <taxon>Rhabditida</taxon>
        <taxon>Rhabditina</taxon>
        <taxon>Rhabditomorpha</taxon>
        <taxon>Rhabditoidea</taxon>
        <taxon>Rhabditidae</taxon>
        <taxon>Peloderinae</taxon>
        <taxon>Caenorhabditis</taxon>
    </lineage>
</organism>
<dbReference type="AlphaFoldDB" id="A0AAE8ZR91"/>